<dbReference type="Proteomes" id="UP000887569">
    <property type="component" value="Unplaced"/>
</dbReference>
<reference evidence="2" key="1">
    <citation type="submission" date="2022-11" db="UniProtKB">
        <authorList>
            <consortium name="WormBaseParasite"/>
        </authorList>
    </citation>
    <scope>IDENTIFICATION</scope>
</reference>
<keyword evidence="1" id="KW-1185">Reference proteome</keyword>
<proteinExistence type="predicted"/>
<name>A0A915ADR5_PARUN</name>
<dbReference type="AlphaFoldDB" id="A0A915ADR5"/>
<dbReference type="WBParaSite" id="PgR006_g016_t02">
    <property type="protein sequence ID" value="PgR006_g016_t02"/>
    <property type="gene ID" value="PgR006_g016"/>
</dbReference>
<protein>
    <submittedName>
        <fullName evidence="2">Uncharacterized protein</fullName>
    </submittedName>
</protein>
<evidence type="ECO:0000313" key="2">
    <source>
        <dbReference type="WBParaSite" id="PgR006_g016_t02"/>
    </source>
</evidence>
<organism evidence="1 2">
    <name type="scientific">Parascaris univalens</name>
    <name type="common">Nematode worm</name>
    <dbReference type="NCBI Taxonomy" id="6257"/>
    <lineage>
        <taxon>Eukaryota</taxon>
        <taxon>Metazoa</taxon>
        <taxon>Ecdysozoa</taxon>
        <taxon>Nematoda</taxon>
        <taxon>Chromadorea</taxon>
        <taxon>Rhabditida</taxon>
        <taxon>Spirurina</taxon>
        <taxon>Ascaridomorpha</taxon>
        <taxon>Ascaridoidea</taxon>
        <taxon>Ascarididae</taxon>
        <taxon>Parascaris</taxon>
    </lineage>
</organism>
<evidence type="ECO:0000313" key="1">
    <source>
        <dbReference type="Proteomes" id="UP000887569"/>
    </source>
</evidence>
<accession>A0A915ADR5</accession>
<sequence>VFADGRAMLRSSPGERFETVKILHLKKYGSQKAIQ</sequence>